<evidence type="ECO:0000256" key="7">
    <source>
        <dbReference type="ARBA" id="ARBA00023461"/>
    </source>
</evidence>
<evidence type="ECO:0000256" key="6">
    <source>
        <dbReference type="ARBA" id="ARBA00023180"/>
    </source>
</evidence>
<evidence type="ECO:0000256" key="5">
    <source>
        <dbReference type="ARBA" id="ARBA00023136"/>
    </source>
</evidence>
<evidence type="ECO:0000256" key="3">
    <source>
        <dbReference type="ARBA" id="ARBA00022989"/>
    </source>
</evidence>
<evidence type="ECO:0000313" key="11">
    <source>
        <dbReference type="EMBL" id="GBF90624.1"/>
    </source>
</evidence>
<accession>A0A2V0NSL8</accession>
<dbReference type="OrthoDB" id="70142at2759"/>
<feature type="region of interest" description="Disordered" evidence="9">
    <location>
        <begin position="288"/>
        <end position="347"/>
    </location>
</feature>
<evidence type="ECO:0000256" key="10">
    <source>
        <dbReference type="SAM" id="SignalP"/>
    </source>
</evidence>
<dbReference type="PANTHER" id="PTHR13481">
    <property type="entry name" value="SREBP REGULATING GENE PROTEIN"/>
    <property type="match status" value="1"/>
</dbReference>
<proteinExistence type="inferred from homology"/>
<evidence type="ECO:0000256" key="2">
    <source>
        <dbReference type="ARBA" id="ARBA00022692"/>
    </source>
</evidence>
<name>A0A2V0NSL8_9CHLO</name>
<keyword evidence="2" id="KW-0812">Transmembrane</keyword>
<evidence type="ECO:0000256" key="9">
    <source>
        <dbReference type="SAM" id="MobiDB-lite"/>
    </source>
</evidence>
<protein>
    <recommendedName>
        <fullName evidence="8">SREBP regulating gene protein</fullName>
    </recommendedName>
</protein>
<keyword evidence="3" id="KW-1133">Transmembrane helix</keyword>
<keyword evidence="10" id="KW-0732">Signal</keyword>
<dbReference type="AlphaFoldDB" id="A0A2V0NSL8"/>
<reference evidence="11 12" key="1">
    <citation type="journal article" date="2018" name="Sci. Rep.">
        <title>Raphidocelis subcapitata (=Pseudokirchneriella subcapitata) provides an insight into genome evolution and environmental adaptations in the Sphaeropleales.</title>
        <authorList>
            <person name="Suzuki S."/>
            <person name="Yamaguchi H."/>
            <person name="Nakajima N."/>
            <person name="Kawachi M."/>
        </authorList>
    </citation>
    <scope>NUCLEOTIDE SEQUENCE [LARGE SCALE GENOMIC DNA]</scope>
    <source>
        <strain evidence="11 12">NIES-35</strain>
    </source>
</reference>
<dbReference type="InParanoid" id="A0A2V0NSL8"/>
<evidence type="ECO:0000256" key="8">
    <source>
        <dbReference type="ARBA" id="ARBA00023485"/>
    </source>
</evidence>
<dbReference type="FunCoup" id="A0A2V0NSL8">
    <property type="interactions" value="161"/>
</dbReference>
<keyword evidence="5" id="KW-0472">Membrane</keyword>
<evidence type="ECO:0000256" key="4">
    <source>
        <dbReference type="ARBA" id="ARBA00023034"/>
    </source>
</evidence>
<comment type="subcellular location">
    <subcellularLocation>
        <location evidence="1">Golgi apparatus membrane</location>
        <topology evidence="1">Single-pass membrane protein</topology>
    </subcellularLocation>
</comment>
<keyword evidence="12" id="KW-1185">Reference proteome</keyword>
<keyword evidence="4" id="KW-0333">Golgi apparatus</keyword>
<organism evidence="11 12">
    <name type="scientific">Raphidocelis subcapitata</name>
    <dbReference type="NCBI Taxonomy" id="307507"/>
    <lineage>
        <taxon>Eukaryota</taxon>
        <taxon>Viridiplantae</taxon>
        <taxon>Chlorophyta</taxon>
        <taxon>core chlorophytes</taxon>
        <taxon>Chlorophyceae</taxon>
        <taxon>CS clade</taxon>
        <taxon>Sphaeropleales</taxon>
        <taxon>Selenastraceae</taxon>
        <taxon>Raphidocelis</taxon>
    </lineage>
</organism>
<dbReference type="EMBL" id="BDRX01000018">
    <property type="protein sequence ID" value="GBF90624.1"/>
    <property type="molecule type" value="Genomic_DNA"/>
</dbReference>
<evidence type="ECO:0000256" key="1">
    <source>
        <dbReference type="ARBA" id="ARBA00004194"/>
    </source>
</evidence>
<keyword evidence="6" id="KW-0325">Glycoprotein</keyword>
<gene>
    <name evidence="11" type="ORF">Rsub_03196</name>
</gene>
<dbReference type="InterPro" id="IPR019352">
    <property type="entry name" value="SPRING1"/>
</dbReference>
<comment type="caution">
    <text evidence="11">The sequence shown here is derived from an EMBL/GenBank/DDBJ whole genome shotgun (WGS) entry which is preliminary data.</text>
</comment>
<dbReference type="GO" id="GO:0000139">
    <property type="term" value="C:Golgi membrane"/>
    <property type="evidence" value="ECO:0007669"/>
    <property type="project" value="UniProtKB-SubCell"/>
</dbReference>
<dbReference type="PANTHER" id="PTHR13481:SF0">
    <property type="entry name" value="SREBP REGULATING GENE PROTEIN"/>
    <property type="match status" value="1"/>
</dbReference>
<feature type="compositionally biased region" description="Low complexity" evidence="9">
    <location>
        <begin position="292"/>
        <end position="309"/>
    </location>
</feature>
<evidence type="ECO:0000313" key="12">
    <source>
        <dbReference type="Proteomes" id="UP000247498"/>
    </source>
</evidence>
<feature type="chain" id="PRO_5016150138" description="SREBP regulating gene protein" evidence="10">
    <location>
        <begin position="22"/>
        <end position="347"/>
    </location>
</feature>
<comment type="similarity">
    <text evidence="7">Belongs to the SPRING family.</text>
</comment>
<dbReference type="Proteomes" id="UP000247498">
    <property type="component" value="Unassembled WGS sequence"/>
</dbReference>
<dbReference type="Pfam" id="PF10218">
    <property type="entry name" value="SPRING1"/>
    <property type="match status" value="1"/>
</dbReference>
<feature type="compositionally biased region" description="Low complexity" evidence="9">
    <location>
        <begin position="323"/>
        <end position="333"/>
    </location>
</feature>
<sequence length="347" mass="36751">MMTRTALPLLLVLAAASTAAGELHAGRRLLIRPMPGTALGLTCRNTLLGPWMYADEKGMLCRADDLDHKSGCCRTGDLHSCTTCDTHDRCCEGYEACVSCCLSPAHGAKERLPEVPRVPGRKESGTWTDAFELCAAVCRTHSLSTSHENSYISPRHHCFSRLGKPMLSPPLPAGALEGVTIVMGTPGFSCDATCERLGQRCSPPHLRPLDTCDRLREVVACEAGCVVEGPRDVVPAYADGDAPKADRPALCVASSSGGVADGSSGGGAYSCAASGQHMRRLCPCVAGGGGTQQPKQQQQPAQQQQQQHSGSGGEHARTEPRAPQEQPQQAPQEFKQDQGGPGNTERR</sequence>
<dbReference type="GO" id="GO:2000640">
    <property type="term" value="P:positive regulation of SREBP signaling pathway"/>
    <property type="evidence" value="ECO:0007669"/>
    <property type="project" value="InterPro"/>
</dbReference>
<feature type="signal peptide" evidence="10">
    <location>
        <begin position="1"/>
        <end position="21"/>
    </location>
</feature>